<sequence length="33" mass="3694">MRLREFLLTVGFPAVRLGVVGIDTRHVRAEDGL</sequence>
<dbReference type="Proteomes" id="UP000198609">
    <property type="component" value="Unassembled WGS sequence"/>
</dbReference>
<dbReference type="EMBL" id="FNST01000002">
    <property type="protein sequence ID" value="SED28907.1"/>
    <property type="molecule type" value="Genomic_DNA"/>
</dbReference>
<proteinExistence type="predicted"/>
<reference evidence="2" key="1">
    <citation type="submission" date="2016-10" db="EMBL/GenBank/DDBJ databases">
        <authorList>
            <person name="Varghese N."/>
            <person name="Submissions S."/>
        </authorList>
    </citation>
    <scope>NUCLEOTIDE SEQUENCE [LARGE SCALE GENOMIC DNA]</scope>
    <source>
        <strain evidence="2">DSM 40318</strain>
    </source>
</reference>
<accession>A0A1H4ZFZ9</accession>
<dbReference type="AlphaFoldDB" id="A0A1H4ZFZ9"/>
<organism evidence="1 2">
    <name type="scientific">Streptomyces melanosporofaciens</name>
    <dbReference type="NCBI Taxonomy" id="67327"/>
    <lineage>
        <taxon>Bacteria</taxon>
        <taxon>Bacillati</taxon>
        <taxon>Actinomycetota</taxon>
        <taxon>Actinomycetes</taxon>
        <taxon>Kitasatosporales</taxon>
        <taxon>Streptomycetaceae</taxon>
        <taxon>Streptomyces</taxon>
        <taxon>Streptomyces violaceusniger group</taxon>
    </lineage>
</organism>
<gene>
    <name evidence="1" type="ORF">SAMN04490356_7820</name>
</gene>
<evidence type="ECO:0000313" key="1">
    <source>
        <dbReference type="EMBL" id="SED28907.1"/>
    </source>
</evidence>
<evidence type="ECO:0000313" key="2">
    <source>
        <dbReference type="Proteomes" id="UP000198609"/>
    </source>
</evidence>
<keyword evidence="2" id="KW-1185">Reference proteome</keyword>
<protein>
    <submittedName>
        <fullName evidence="1">Uncharacterized protein</fullName>
    </submittedName>
</protein>
<name>A0A1H4ZFZ9_STRMJ</name>